<protein>
    <submittedName>
        <fullName evidence="1">Uncharacterized protein</fullName>
    </submittedName>
</protein>
<comment type="caution">
    <text evidence="1">The sequence shown here is derived from an EMBL/GenBank/DDBJ whole genome shotgun (WGS) entry which is preliminary data.</text>
</comment>
<reference evidence="2" key="1">
    <citation type="journal article" date="2022" name="Mol. Ecol. Resour.">
        <title>The genomes of chicory, endive, great burdock and yacon provide insights into Asteraceae palaeo-polyploidization history and plant inulin production.</title>
        <authorList>
            <person name="Fan W."/>
            <person name="Wang S."/>
            <person name="Wang H."/>
            <person name="Wang A."/>
            <person name="Jiang F."/>
            <person name="Liu H."/>
            <person name="Zhao H."/>
            <person name="Xu D."/>
            <person name="Zhang Y."/>
        </authorList>
    </citation>
    <scope>NUCLEOTIDE SEQUENCE [LARGE SCALE GENOMIC DNA]</scope>
    <source>
        <strain evidence="2">cv. Yunnan</strain>
    </source>
</reference>
<sequence length="166" mass="18820">MPTETCIPSLILVSEFYAVRFYGDDFVPALTPQRVSRTCVIVNAAPDDRVDVLIDLVPSSGSIDTVKMEDYYEDIKTALFDNGTPYKIHRMIFTANKGSVTSATFNGTPTSEHNDRIAMKIAKFVMWCESIHNDRSKVLEDAVEISTDWKMKRIVEFVWKNTKGEI</sequence>
<accession>A0ACB9C8C9</accession>
<keyword evidence="2" id="KW-1185">Reference proteome</keyword>
<name>A0ACB9C8C9_9ASTR</name>
<dbReference type="EMBL" id="CM042038">
    <property type="protein sequence ID" value="KAI3730529.1"/>
    <property type="molecule type" value="Genomic_DNA"/>
</dbReference>
<organism evidence="1 2">
    <name type="scientific">Smallanthus sonchifolius</name>
    <dbReference type="NCBI Taxonomy" id="185202"/>
    <lineage>
        <taxon>Eukaryota</taxon>
        <taxon>Viridiplantae</taxon>
        <taxon>Streptophyta</taxon>
        <taxon>Embryophyta</taxon>
        <taxon>Tracheophyta</taxon>
        <taxon>Spermatophyta</taxon>
        <taxon>Magnoliopsida</taxon>
        <taxon>eudicotyledons</taxon>
        <taxon>Gunneridae</taxon>
        <taxon>Pentapetalae</taxon>
        <taxon>asterids</taxon>
        <taxon>campanulids</taxon>
        <taxon>Asterales</taxon>
        <taxon>Asteraceae</taxon>
        <taxon>Asteroideae</taxon>
        <taxon>Heliantheae alliance</taxon>
        <taxon>Millerieae</taxon>
        <taxon>Smallanthus</taxon>
    </lineage>
</organism>
<dbReference type="Proteomes" id="UP001056120">
    <property type="component" value="Linkage Group LG21"/>
</dbReference>
<proteinExistence type="predicted"/>
<evidence type="ECO:0000313" key="1">
    <source>
        <dbReference type="EMBL" id="KAI3730529.1"/>
    </source>
</evidence>
<gene>
    <name evidence="1" type="ORF">L1987_61699</name>
</gene>
<evidence type="ECO:0000313" key="2">
    <source>
        <dbReference type="Proteomes" id="UP001056120"/>
    </source>
</evidence>
<reference evidence="1 2" key="2">
    <citation type="journal article" date="2022" name="Mol. Ecol. Resour.">
        <title>The genomes of chicory, endive, great burdock and yacon provide insights into Asteraceae paleo-polyploidization history and plant inulin production.</title>
        <authorList>
            <person name="Fan W."/>
            <person name="Wang S."/>
            <person name="Wang H."/>
            <person name="Wang A."/>
            <person name="Jiang F."/>
            <person name="Liu H."/>
            <person name="Zhao H."/>
            <person name="Xu D."/>
            <person name="Zhang Y."/>
        </authorList>
    </citation>
    <scope>NUCLEOTIDE SEQUENCE [LARGE SCALE GENOMIC DNA]</scope>
    <source>
        <strain evidence="2">cv. Yunnan</strain>
        <tissue evidence="1">Leaves</tissue>
    </source>
</reference>